<dbReference type="STRING" id="279824.SAMN03080617_00344"/>
<organism evidence="2 3">
    <name type="scientific">Algoriphagus alkaliphilus</name>
    <dbReference type="NCBI Taxonomy" id="279824"/>
    <lineage>
        <taxon>Bacteria</taxon>
        <taxon>Pseudomonadati</taxon>
        <taxon>Bacteroidota</taxon>
        <taxon>Cytophagia</taxon>
        <taxon>Cytophagales</taxon>
        <taxon>Cyclobacteriaceae</taxon>
        <taxon>Algoriphagus</taxon>
    </lineage>
</organism>
<dbReference type="Proteomes" id="UP000198756">
    <property type="component" value="Unassembled WGS sequence"/>
</dbReference>
<evidence type="ECO:0000313" key="2">
    <source>
        <dbReference type="EMBL" id="SDA42108.1"/>
    </source>
</evidence>
<accession>A0A1G5V8Z1</accession>
<dbReference type="RefSeq" id="WP_092728229.1">
    <property type="nucleotide sequence ID" value="NZ_FMXE01000003.1"/>
</dbReference>
<reference evidence="3" key="1">
    <citation type="submission" date="2016-10" db="EMBL/GenBank/DDBJ databases">
        <authorList>
            <person name="Varghese N."/>
            <person name="Submissions S."/>
        </authorList>
    </citation>
    <scope>NUCLEOTIDE SEQUENCE [LARGE SCALE GENOMIC DNA]</scope>
    <source>
        <strain evidence="3">DSM 22703</strain>
    </source>
</reference>
<sequence length="204" mass="24386">MLKSILTTFFLLFFSFTHAQTIEETKAWLISKLKKSDVVRLHNVGDLYQSYNNYNTIEQGEITIAKVVNCELKNQFLEISFYEEIRPLETVRVVYEYSYKIDLSKLDTLKMNNRDGRFLFTNGNHISQALKRKQYKLYRQYRGGPYMNQDTEQTEYNWSYIGYDDSCQLKINDNAEPDMYNRIVKAIKHYSRIMPIVNERKEVF</sequence>
<evidence type="ECO:0000313" key="3">
    <source>
        <dbReference type="Proteomes" id="UP000198756"/>
    </source>
</evidence>
<keyword evidence="1" id="KW-0732">Signal</keyword>
<dbReference type="AlphaFoldDB" id="A0A1G5V8Z1"/>
<name>A0A1G5V8Z1_9BACT</name>
<keyword evidence="3" id="KW-1185">Reference proteome</keyword>
<proteinExistence type="predicted"/>
<evidence type="ECO:0000256" key="1">
    <source>
        <dbReference type="SAM" id="SignalP"/>
    </source>
</evidence>
<evidence type="ECO:0008006" key="4">
    <source>
        <dbReference type="Google" id="ProtNLM"/>
    </source>
</evidence>
<dbReference type="EMBL" id="FMXE01000003">
    <property type="protein sequence ID" value="SDA42108.1"/>
    <property type="molecule type" value="Genomic_DNA"/>
</dbReference>
<protein>
    <recommendedName>
        <fullName evidence="4">DUF4468 domain-containing protein</fullName>
    </recommendedName>
</protein>
<feature type="chain" id="PRO_5011506020" description="DUF4468 domain-containing protein" evidence="1">
    <location>
        <begin position="20"/>
        <end position="204"/>
    </location>
</feature>
<gene>
    <name evidence="2" type="ORF">SAMN03080617_00344</name>
</gene>
<feature type="signal peptide" evidence="1">
    <location>
        <begin position="1"/>
        <end position="19"/>
    </location>
</feature>